<evidence type="ECO:0000256" key="2">
    <source>
        <dbReference type="PIRSR" id="PIRSR605754-1"/>
    </source>
</evidence>
<organism evidence="5 6">
    <name type="scientific">Mogibacterium timidum</name>
    <dbReference type="NCBI Taxonomy" id="35519"/>
    <lineage>
        <taxon>Bacteria</taxon>
        <taxon>Bacillati</taxon>
        <taxon>Bacillota</taxon>
        <taxon>Clostridia</taxon>
        <taxon>Peptostreptococcales</taxon>
        <taxon>Anaerovoracaceae</taxon>
        <taxon>Mogibacterium</taxon>
    </lineage>
</organism>
<keyword evidence="1" id="KW-0378">Hydrolase</keyword>
<dbReference type="Proteomes" id="UP000526307">
    <property type="component" value="Unassembled WGS sequence"/>
</dbReference>
<dbReference type="GO" id="GO:0016787">
    <property type="term" value="F:hydrolase activity"/>
    <property type="evidence" value="ECO:0007669"/>
    <property type="project" value="UniProtKB-KW"/>
</dbReference>
<name>A0A7Y9B1H3_9FIRM</name>
<dbReference type="InterPro" id="IPR005754">
    <property type="entry name" value="Sortase"/>
</dbReference>
<evidence type="ECO:0000313" key="5">
    <source>
        <dbReference type="EMBL" id="NWO23825.1"/>
    </source>
</evidence>
<dbReference type="EMBL" id="JABXYR010000002">
    <property type="protein sequence ID" value="NWO23825.1"/>
    <property type="molecule type" value="Genomic_DNA"/>
</dbReference>
<keyword evidence="4" id="KW-0472">Membrane</keyword>
<evidence type="ECO:0000313" key="6">
    <source>
        <dbReference type="Proteomes" id="UP000526307"/>
    </source>
</evidence>
<gene>
    <name evidence="5" type="ORF">HW270_07070</name>
</gene>
<feature type="region of interest" description="Disordered" evidence="3">
    <location>
        <begin position="277"/>
        <end position="304"/>
    </location>
</feature>
<dbReference type="NCBIfam" id="TIGR01076">
    <property type="entry name" value="sortase_fam"/>
    <property type="match status" value="1"/>
</dbReference>
<proteinExistence type="predicted"/>
<dbReference type="InterPro" id="IPR023365">
    <property type="entry name" value="Sortase_dom-sf"/>
</dbReference>
<feature type="active site" description="Acyl-thioester intermediate" evidence="2">
    <location>
        <position position="219"/>
    </location>
</feature>
<keyword evidence="6" id="KW-1185">Reference proteome</keyword>
<comment type="caution">
    <text evidence="5">The sequence shown here is derived from an EMBL/GenBank/DDBJ whole genome shotgun (WGS) entry which is preliminary data.</text>
</comment>
<keyword evidence="4" id="KW-1133">Transmembrane helix</keyword>
<dbReference type="Gene3D" id="2.40.260.10">
    <property type="entry name" value="Sortase"/>
    <property type="match status" value="1"/>
</dbReference>
<dbReference type="RefSeq" id="WP_178978731.1">
    <property type="nucleotide sequence ID" value="NZ_CAUVNY010000010.1"/>
</dbReference>
<evidence type="ECO:0000256" key="1">
    <source>
        <dbReference type="ARBA" id="ARBA00022801"/>
    </source>
</evidence>
<dbReference type="SUPFAM" id="SSF63817">
    <property type="entry name" value="Sortase"/>
    <property type="match status" value="1"/>
</dbReference>
<evidence type="ECO:0000256" key="3">
    <source>
        <dbReference type="SAM" id="MobiDB-lite"/>
    </source>
</evidence>
<dbReference type="AlphaFoldDB" id="A0A7Y9B1H3"/>
<dbReference type="InterPro" id="IPR042002">
    <property type="entry name" value="Sortase_C"/>
</dbReference>
<dbReference type="CDD" id="cd05827">
    <property type="entry name" value="Sortase_C"/>
    <property type="match status" value="1"/>
</dbReference>
<reference evidence="5 6" key="1">
    <citation type="submission" date="2020-06" db="EMBL/GenBank/DDBJ databases">
        <title>Mogibacterium timidum strain W9173 genomic sequence.</title>
        <authorList>
            <person name="Wade W.G."/>
            <person name="Johnston C.D."/>
            <person name="Chen T."/>
            <person name="Dewhirst F.E."/>
        </authorList>
    </citation>
    <scope>NUCLEOTIDE SEQUENCE [LARGE SCALE GENOMIC DNA]</scope>
    <source>
        <strain evidence="5 6">W9173</strain>
    </source>
</reference>
<feature type="compositionally biased region" description="Basic and acidic residues" evidence="3">
    <location>
        <begin position="288"/>
        <end position="304"/>
    </location>
</feature>
<sequence>MKKQRKAFWMKVLIAVLFISGVTLLSYSSICNIYNNIINAGAQAQYTKTIKQNSGDKNNELWNHARSYNGEHTHNAIVDAFDGKHNQANTANYAYDDVLNPDGSGMMGYIEIPKIDIRLSVYHGVSEKTLEQGVGHLTGTSLPVGGRGSHCVLAAHRGLPSARLFTDLDQMKKGERFYLYVLDRTLAYKIDRIDVVLPERMNDKLSIVQGEDLVTLVTCTPYGINTHRLLIRGHRVPLDRHKAVNPFIKYIKYGILLVLIIASWVVLYVRRRNKKQNSSKRGLNRTADNVHDRERSRNRDGAGK</sequence>
<feature type="active site" description="Proton donor/acceptor" evidence="2">
    <location>
        <position position="156"/>
    </location>
</feature>
<protein>
    <submittedName>
        <fullName evidence="5">Class C sortase</fullName>
    </submittedName>
</protein>
<dbReference type="Pfam" id="PF04203">
    <property type="entry name" value="Sortase"/>
    <property type="match status" value="1"/>
</dbReference>
<keyword evidence="4" id="KW-0812">Transmembrane</keyword>
<dbReference type="NCBIfam" id="NF033745">
    <property type="entry name" value="class_C_sortase"/>
    <property type="match status" value="1"/>
</dbReference>
<accession>A0A7Y9B1H3</accession>
<evidence type="ECO:0000256" key="4">
    <source>
        <dbReference type="SAM" id="Phobius"/>
    </source>
</evidence>
<feature type="transmembrane region" description="Helical" evidence="4">
    <location>
        <begin position="250"/>
        <end position="269"/>
    </location>
</feature>